<protein>
    <recommendedName>
        <fullName evidence="4">Saposin B-type domain-containing protein</fullName>
    </recommendedName>
</protein>
<evidence type="ECO:0000313" key="2">
    <source>
        <dbReference type="EMBL" id="PVD28783.1"/>
    </source>
</evidence>
<gene>
    <name evidence="2" type="ORF">C0Q70_11378</name>
</gene>
<name>A0A2T7P5W6_POMCA</name>
<keyword evidence="3" id="KW-1185">Reference proteome</keyword>
<evidence type="ECO:0000256" key="1">
    <source>
        <dbReference type="SAM" id="SignalP"/>
    </source>
</evidence>
<comment type="caution">
    <text evidence="2">The sequence shown here is derived from an EMBL/GenBank/DDBJ whole genome shotgun (WGS) entry which is preliminary data.</text>
</comment>
<sequence length="94" mass="9782">MKIIVALALLAVAVLAYECPPDPTQGIDCFETEPGKVFCMTDGSLVCGVCGKRLAYCLGMMEGLLILESIDPSVCEGATAPECEQGISGPKIKG</sequence>
<feature type="chain" id="PRO_5015725874" description="Saposin B-type domain-containing protein" evidence="1">
    <location>
        <begin position="17"/>
        <end position="94"/>
    </location>
</feature>
<feature type="signal peptide" evidence="1">
    <location>
        <begin position="1"/>
        <end position="16"/>
    </location>
</feature>
<accession>A0A2T7P5W6</accession>
<keyword evidence="1" id="KW-0732">Signal</keyword>
<proteinExistence type="predicted"/>
<dbReference type="EMBL" id="PZQS01000006">
    <property type="protein sequence ID" value="PVD28783.1"/>
    <property type="molecule type" value="Genomic_DNA"/>
</dbReference>
<evidence type="ECO:0008006" key="4">
    <source>
        <dbReference type="Google" id="ProtNLM"/>
    </source>
</evidence>
<organism evidence="2 3">
    <name type="scientific">Pomacea canaliculata</name>
    <name type="common">Golden apple snail</name>
    <dbReference type="NCBI Taxonomy" id="400727"/>
    <lineage>
        <taxon>Eukaryota</taxon>
        <taxon>Metazoa</taxon>
        <taxon>Spiralia</taxon>
        <taxon>Lophotrochozoa</taxon>
        <taxon>Mollusca</taxon>
        <taxon>Gastropoda</taxon>
        <taxon>Caenogastropoda</taxon>
        <taxon>Architaenioglossa</taxon>
        <taxon>Ampullarioidea</taxon>
        <taxon>Ampullariidae</taxon>
        <taxon>Pomacea</taxon>
    </lineage>
</organism>
<dbReference type="AlphaFoldDB" id="A0A2T7P5W6"/>
<evidence type="ECO:0000313" key="3">
    <source>
        <dbReference type="Proteomes" id="UP000245119"/>
    </source>
</evidence>
<reference evidence="2 3" key="1">
    <citation type="submission" date="2018-04" db="EMBL/GenBank/DDBJ databases">
        <title>The genome of golden apple snail Pomacea canaliculata provides insight into stress tolerance and invasive adaptation.</title>
        <authorList>
            <person name="Liu C."/>
            <person name="Liu B."/>
            <person name="Ren Y."/>
            <person name="Zhang Y."/>
            <person name="Wang H."/>
            <person name="Li S."/>
            <person name="Jiang F."/>
            <person name="Yin L."/>
            <person name="Zhang G."/>
            <person name="Qian W."/>
            <person name="Fan W."/>
        </authorList>
    </citation>
    <scope>NUCLEOTIDE SEQUENCE [LARGE SCALE GENOMIC DNA]</scope>
    <source>
        <strain evidence="2">SZHN2017</strain>
        <tissue evidence="2">Muscle</tissue>
    </source>
</reference>
<dbReference type="Proteomes" id="UP000245119">
    <property type="component" value="Linkage Group LG6"/>
</dbReference>